<keyword evidence="2" id="KW-0238">DNA-binding</keyword>
<name>K1SBM6_9ZZZZ</name>
<evidence type="ECO:0000313" key="2">
    <source>
        <dbReference type="EMBL" id="EKC58137.1"/>
    </source>
</evidence>
<organism evidence="2">
    <name type="scientific">human gut metagenome</name>
    <dbReference type="NCBI Taxonomy" id="408170"/>
    <lineage>
        <taxon>unclassified sequences</taxon>
        <taxon>metagenomes</taxon>
        <taxon>organismal metagenomes</taxon>
    </lineage>
</organism>
<sequence>MPDEAVKLVLESLGHLIGEERKLLAEASEAGDEATVALMSDYLREQEKLVWTLVASSDCDCASDCLTEV</sequence>
<proteinExistence type="predicted"/>
<dbReference type="Gene3D" id="1.20.1260.10">
    <property type="match status" value="1"/>
</dbReference>
<dbReference type="GO" id="GO:0003677">
    <property type="term" value="F:DNA binding"/>
    <property type="evidence" value="ECO:0007669"/>
    <property type="project" value="UniProtKB-KW"/>
</dbReference>
<dbReference type="GO" id="GO:0008199">
    <property type="term" value="F:ferric iron binding"/>
    <property type="evidence" value="ECO:0007669"/>
    <property type="project" value="InterPro"/>
</dbReference>
<dbReference type="AlphaFoldDB" id="K1SBM6"/>
<dbReference type="InterPro" id="IPR012347">
    <property type="entry name" value="Ferritin-like"/>
</dbReference>
<gene>
    <name evidence="2" type="ORF">OBE_10162</name>
</gene>
<dbReference type="Pfam" id="PF00210">
    <property type="entry name" value="Ferritin"/>
    <property type="match status" value="1"/>
</dbReference>
<dbReference type="InterPro" id="IPR008331">
    <property type="entry name" value="Ferritin_DPS_dom"/>
</dbReference>
<comment type="caution">
    <text evidence="2">The sequence shown here is derived from an EMBL/GenBank/DDBJ whole genome shotgun (WGS) entry which is preliminary data.</text>
</comment>
<dbReference type="SUPFAM" id="SSF47240">
    <property type="entry name" value="Ferritin-like"/>
    <property type="match status" value="1"/>
</dbReference>
<evidence type="ECO:0000259" key="1">
    <source>
        <dbReference type="Pfam" id="PF00210"/>
    </source>
</evidence>
<reference evidence="2" key="1">
    <citation type="journal article" date="2013" name="Environ. Microbiol.">
        <title>Microbiota from the distal guts of lean and obese adolescents exhibit partial functional redundancy besides clear differences in community structure.</title>
        <authorList>
            <person name="Ferrer M."/>
            <person name="Ruiz A."/>
            <person name="Lanza F."/>
            <person name="Haange S.B."/>
            <person name="Oberbach A."/>
            <person name="Till H."/>
            <person name="Bargiela R."/>
            <person name="Campoy C."/>
            <person name="Segura M.T."/>
            <person name="Richter M."/>
            <person name="von Bergen M."/>
            <person name="Seifert J."/>
            <person name="Suarez A."/>
        </authorList>
    </citation>
    <scope>NUCLEOTIDE SEQUENCE</scope>
</reference>
<feature type="domain" description="Ferritin/DPS" evidence="1">
    <location>
        <begin position="3"/>
        <end position="53"/>
    </location>
</feature>
<dbReference type="EMBL" id="AJWZ01007005">
    <property type="protein sequence ID" value="EKC58137.1"/>
    <property type="molecule type" value="Genomic_DNA"/>
</dbReference>
<accession>K1SBM6</accession>
<protein>
    <submittedName>
        <fullName evidence="2">Non-specific DNA-binding protein Dps</fullName>
    </submittedName>
</protein>
<feature type="non-terminal residue" evidence="2">
    <location>
        <position position="69"/>
    </location>
</feature>
<dbReference type="InterPro" id="IPR009078">
    <property type="entry name" value="Ferritin-like_SF"/>
</dbReference>